<reference evidence="3" key="2">
    <citation type="submission" date="2023-04" db="EMBL/GenBank/DDBJ databases">
        <authorList>
            <person name="Bu L."/>
            <person name="Lu L."/>
            <person name="Laidemitt M.R."/>
            <person name="Zhang S.M."/>
            <person name="Mutuku M."/>
            <person name="Mkoji G."/>
            <person name="Steinauer M."/>
            <person name="Loker E.S."/>
        </authorList>
    </citation>
    <scope>NUCLEOTIDE SEQUENCE</scope>
    <source>
        <strain evidence="3">KasaAsao</strain>
        <tissue evidence="3">Whole Snail</tissue>
    </source>
</reference>
<organism evidence="3 4">
    <name type="scientific">Biomphalaria pfeifferi</name>
    <name type="common">Bloodfluke planorb</name>
    <name type="synonym">Freshwater snail</name>
    <dbReference type="NCBI Taxonomy" id="112525"/>
    <lineage>
        <taxon>Eukaryota</taxon>
        <taxon>Metazoa</taxon>
        <taxon>Spiralia</taxon>
        <taxon>Lophotrochozoa</taxon>
        <taxon>Mollusca</taxon>
        <taxon>Gastropoda</taxon>
        <taxon>Heterobranchia</taxon>
        <taxon>Euthyneura</taxon>
        <taxon>Panpulmonata</taxon>
        <taxon>Hygrophila</taxon>
        <taxon>Lymnaeoidea</taxon>
        <taxon>Planorbidae</taxon>
        <taxon>Biomphalaria</taxon>
    </lineage>
</organism>
<sequence>MVSAKGGSDIVVGKGERFMEVDGKKGESRLVAGDEVKNEEASEGAADDDKLKYDTEEEIVIHNVEGDHVGKAYYVTEETQKETGNSGSDEDFSKVHNNHHDNKETPGIPFAQNVSYADNYDYGGGDISKGSFSHNMGSEAEPEEKYNEHRTPSADPPSCDNDAYMVLFPDKCGVVEIINGQYRTTSHTSPHDFGESGEVGKSGGNINEVASVQAASDNRNHSNRTLHSWSSLCVFVITVLSVIPVSLASL</sequence>
<feature type="compositionally biased region" description="Basic and acidic residues" evidence="1">
    <location>
        <begin position="143"/>
        <end position="152"/>
    </location>
</feature>
<evidence type="ECO:0000256" key="1">
    <source>
        <dbReference type="SAM" id="MobiDB-lite"/>
    </source>
</evidence>
<dbReference type="EMBL" id="JASAOG010000042">
    <property type="protein sequence ID" value="KAK0059372.1"/>
    <property type="molecule type" value="Genomic_DNA"/>
</dbReference>
<feature type="region of interest" description="Disordered" evidence="1">
    <location>
        <begin position="22"/>
        <end position="53"/>
    </location>
</feature>
<proteinExistence type="predicted"/>
<evidence type="ECO:0000256" key="2">
    <source>
        <dbReference type="SAM" id="Phobius"/>
    </source>
</evidence>
<dbReference type="Proteomes" id="UP001233172">
    <property type="component" value="Unassembled WGS sequence"/>
</dbReference>
<feature type="transmembrane region" description="Helical" evidence="2">
    <location>
        <begin position="229"/>
        <end position="248"/>
    </location>
</feature>
<keyword evidence="2" id="KW-0812">Transmembrane</keyword>
<feature type="region of interest" description="Disordered" evidence="1">
    <location>
        <begin position="131"/>
        <end position="158"/>
    </location>
</feature>
<keyword evidence="4" id="KW-1185">Reference proteome</keyword>
<name>A0AAD8FBZ9_BIOPF</name>
<feature type="region of interest" description="Disordered" evidence="1">
    <location>
        <begin position="183"/>
        <end position="204"/>
    </location>
</feature>
<protein>
    <submittedName>
        <fullName evidence="3">Uncharacterized protein</fullName>
    </submittedName>
</protein>
<dbReference type="AlphaFoldDB" id="A0AAD8FBZ9"/>
<evidence type="ECO:0000313" key="3">
    <source>
        <dbReference type="EMBL" id="KAK0059372.1"/>
    </source>
</evidence>
<comment type="caution">
    <text evidence="3">The sequence shown here is derived from an EMBL/GenBank/DDBJ whole genome shotgun (WGS) entry which is preliminary data.</text>
</comment>
<gene>
    <name evidence="3" type="ORF">Bpfe_011141</name>
</gene>
<keyword evidence="2" id="KW-1133">Transmembrane helix</keyword>
<reference evidence="3" key="1">
    <citation type="journal article" date="2023" name="PLoS Negl. Trop. Dis.">
        <title>A genome sequence for Biomphalaria pfeifferi, the major vector snail for the human-infecting parasite Schistosoma mansoni.</title>
        <authorList>
            <person name="Bu L."/>
            <person name="Lu L."/>
            <person name="Laidemitt M.R."/>
            <person name="Zhang S.M."/>
            <person name="Mutuku M."/>
            <person name="Mkoji G."/>
            <person name="Steinauer M."/>
            <person name="Loker E.S."/>
        </authorList>
    </citation>
    <scope>NUCLEOTIDE SEQUENCE</scope>
    <source>
        <strain evidence="3">KasaAsao</strain>
    </source>
</reference>
<keyword evidence="2" id="KW-0472">Membrane</keyword>
<evidence type="ECO:0000313" key="4">
    <source>
        <dbReference type="Proteomes" id="UP001233172"/>
    </source>
</evidence>
<accession>A0AAD8FBZ9</accession>
<feature type="compositionally biased region" description="Basic and acidic residues" evidence="1">
    <location>
        <begin position="22"/>
        <end position="40"/>
    </location>
</feature>